<organism evidence="1 2">
    <name type="scientific">Mycena pura</name>
    <dbReference type="NCBI Taxonomy" id="153505"/>
    <lineage>
        <taxon>Eukaryota</taxon>
        <taxon>Fungi</taxon>
        <taxon>Dikarya</taxon>
        <taxon>Basidiomycota</taxon>
        <taxon>Agaricomycotina</taxon>
        <taxon>Agaricomycetes</taxon>
        <taxon>Agaricomycetidae</taxon>
        <taxon>Agaricales</taxon>
        <taxon>Marasmiineae</taxon>
        <taxon>Mycenaceae</taxon>
        <taxon>Mycena</taxon>
    </lineage>
</organism>
<name>A0AAD6Y1C1_9AGAR</name>
<dbReference type="AlphaFoldDB" id="A0AAD6Y1C1"/>
<reference evidence="1" key="1">
    <citation type="submission" date="2023-03" db="EMBL/GenBank/DDBJ databases">
        <title>Massive genome expansion in bonnet fungi (Mycena s.s.) driven by repeated elements and novel gene families across ecological guilds.</title>
        <authorList>
            <consortium name="Lawrence Berkeley National Laboratory"/>
            <person name="Harder C.B."/>
            <person name="Miyauchi S."/>
            <person name="Viragh M."/>
            <person name="Kuo A."/>
            <person name="Thoen E."/>
            <person name="Andreopoulos B."/>
            <person name="Lu D."/>
            <person name="Skrede I."/>
            <person name="Drula E."/>
            <person name="Henrissat B."/>
            <person name="Morin E."/>
            <person name="Kohler A."/>
            <person name="Barry K."/>
            <person name="LaButti K."/>
            <person name="Morin E."/>
            <person name="Salamov A."/>
            <person name="Lipzen A."/>
            <person name="Mereny Z."/>
            <person name="Hegedus B."/>
            <person name="Baldrian P."/>
            <person name="Stursova M."/>
            <person name="Weitz H."/>
            <person name="Taylor A."/>
            <person name="Grigoriev I.V."/>
            <person name="Nagy L.G."/>
            <person name="Martin F."/>
            <person name="Kauserud H."/>
        </authorList>
    </citation>
    <scope>NUCLEOTIDE SEQUENCE</scope>
    <source>
        <strain evidence="1">9144</strain>
    </source>
</reference>
<dbReference type="Proteomes" id="UP001219525">
    <property type="component" value="Unassembled WGS sequence"/>
</dbReference>
<proteinExistence type="predicted"/>
<evidence type="ECO:0000313" key="1">
    <source>
        <dbReference type="EMBL" id="KAJ7196496.1"/>
    </source>
</evidence>
<accession>A0AAD6Y1C1</accession>
<dbReference type="EMBL" id="JARJCW010000083">
    <property type="protein sequence ID" value="KAJ7196496.1"/>
    <property type="molecule type" value="Genomic_DNA"/>
</dbReference>
<gene>
    <name evidence="1" type="ORF">GGX14DRAFT_403222</name>
</gene>
<protein>
    <submittedName>
        <fullName evidence="1">Uncharacterized protein</fullName>
    </submittedName>
</protein>
<comment type="caution">
    <text evidence="1">The sequence shown here is derived from an EMBL/GenBank/DDBJ whole genome shotgun (WGS) entry which is preliminary data.</text>
</comment>
<keyword evidence="2" id="KW-1185">Reference proteome</keyword>
<sequence length="102" mass="10894">MSTGPPFCTPRKAKLTAPKQGIVWDSLQKGDAALKLAGTLRPETLLSSEHACELARRYGGQGVVADLAGSRDCARQVAHDLKDNTPLKLNNPTNTNKFYGSG</sequence>
<evidence type="ECO:0000313" key="2">
    <source>
        <dbReference type="Proteomes" id="UP001219525"/>
    </source>
</evidence>